<name>A0ABQ6JPC9_9MICO</name>
<feature type="domain" description="DUF2510" evidence="2">
    <location>
        <begin position="8"/>
        <end position="36"/>
    </location>
</feature>
<organism evidence="3 4">
    <name type="scientific">Homoserinibacter gongjuensis</name>
    <dbReference type="NCBI Taxonomy" id="1162968"/>
    <lineage>
        <taxon>Bacteria</taxon>
        <taxon>Bacillati</taxon>
        <taxon>Actinomycetota</taxon>
        <taxon>Actinomycetes</taxon>
        <taxon>Micrococcales</taxon>
        <taxon>Microbacteriaceae</taxon>
        <taxon>Homoserinibacter</taxon>
    </lineage>
</organism>
<dbReference type="EMBL" id="BSVA01000001">
    <property type="protein sequence ID" value="GMA89602.1"/>
    <property type="molecule type" value="Genomic_DNA"/>
</dbReference>
<keyword evidence="4" id="KW-1185">Reference proteome</keyword>
<comment type="caution">
    <text evidence="3">The sequence shown here is derived from an EMBL/GenBank/DDBJ whole genome shotgun (WGS) entry which is preliminary data.</text>
</comment>
<protein>
    <recommendedName>
        <fullName evidence="2">DUF2510 domain-containing protein</fullName>
    </recommendedName>
</protein>
<evidence type="ECO:0000259" key="2">
    <source>
        <dbReference type="Pfam" id="PF10708"/>
    </source>
</evidence>
<dbReference type="RefSeq" id="WP_284301864.1">
    <property type="nucleotide sequence ID" value="NZ_BSVA01000001.1"/>
</dbReference>
<feature type="region of interest" description="Disordered" evidence="1">
    <location>
        <begin position="68"/>
        <end position="99"/>
    </location>
</feature>
<dbReference type="Proteomes" id="UP001157069">
    <property type="component" value="Unassembled WGS sequence"/>
</dbReference>
<feature type="region of interest" description="Disordered" evidence="1">
    <location>
        <begin position="1"/>
        <end position="47"/>
    </location>
</feature>
<evidence type="ECO:0000256" key="1">
    <source>
        <dbReference type="SAM" id="MobiDB-lite"/>
    </source>
</evidence>
<sequence length="269" mass="28665">MDDRQTPAGWYPDPLGLPQLRWWDGQGWGEHTSEARRPLLGQQARSVAFADPADEEPLAPEPVEPEAPVAEAADPVVPPTPAPTTFASGPAALPAGPADAVQGWSGAALTIHSMRAAGVPTVLDVEISGHPSITIDTRVNAFSWQLELDRFPAEPAAVAVAVRIVEKGAPAAFELPGSSLDGLLWKMGFAAFPDELAPWLNAGDAYRLRRWPDLSGFEPDTDPLRQAAMLSNGVFTLEQLADFTGRSIEPTRSLLNALGLMGVLEVVAR</sequence>
<gene>
    <name evidence="3" type="ORF">GCM10025869_01310</name>
</gene>
<dbReference type="Pfam" id="PF10708">
    <property type="entry name" value="DUF2510"/>
    <property type="match status" value="1"/>
</dbReference>
<feature type="compositionally biased region" description="Low complexity" evidence="1">
    <location>
        <begin position="83"/>
        <end position="99"/>
    </location>
</feature>
<proteinExistence type="predicted"/>
<evidence type="ECO:0000313" key="4">
    <source>
        <dbReference type="Proteomes" id="UP001157069"/>
    </source>
</evidence>
<reference evidence="4" key="1">
    <citation type="journal article" date="2019" name="Int. J. Syst. Evol. Microbiol.">
        <title>The Global Catalogue of Microorganisms (GCM) 10K type strain sequencing project: providing services to taxonomists for standard genome sequencing and annotation.</title>
        <authorList>
            <consortium name="The Broad Institute Genomics Platform"/>
            <consortium name="The Broad Institute Genome Sequencing Center for Infectious Disease"/>
            <person name="Wu L."/>
            <person name="Ma J."/>
        </authorList>
    </citation>
    <scope>NUCLEOTIDE SEQUENCE [LARGE SCALE GENOMIC DNA]</scope>
    <source>
        <strain evidence="4">NBRC 108755</strain>
    </source>
</reference>
<evidence type="ECO:0000313" key="3">
    <source>
        <dbReference type="EMBL" id="GMA89602.1"/>
    </source>
</evidence>
<accession>A0ABQ6JPC9</accession>
<dbReference type="InterPro" id="IPR018929">
    <property type="entry name" value="DUF2510"/>
</dbReference>